<dbReference type="Proteomes" id="UP000077266">
    <property type="component" value="Unassembled WGS sequence"/>
</dbReference>
<name>A0A165Z8W7_EXIGL</name>
<keyword evidence="2" id="KW-1185">Reference proteome</keyword>
<dbReference type="InParanoid" id="A0A165Z8W7"/>
<gene>
    <name evidence="1" type="ORF">EXIGLDRAFT_422238</name>
</gene>
<sequence length="114" mass="12739">MRLSIGVGSLKRRSHMSWTRTTSARRRDASSIVYSCRLCSCAPTLRGALGRLVENHMHAQSSRSCFSSRGVLSQYVLGYMNSSSQLVYASLLTICRCACRSWNGGRSNRTRMPK</sequence>
<evidence type="ECO:0000313" key="2">
    <source>
        <dbReference type="Proteomes" id="UP000077266"/>
    </source>
</evidence>
<protein>
    <submittedName>
        <fullName evidence="1">Uncharacterized protein</fullName>
    </submittedName>
</protein>
<dbReference type="AlphaFoldDB" id="A0A165Z8W7"/>
<accession>A0A165Z8W7</accession>
<evidence type="ECO:0000313" key="1">
    <source>
        <dbReference type="EMBL" id="KZV80419.1"/>
    </source>
</evidence>
<organism evidence="1 2">
    <name type="scientific">Exidia glandulosa HHB12029</name>
    <dbReference type="NCBI Taxonomy" id="1314781"/>
    <lineage>
        <taxon>Eukaryota</taxon>
        <taxon>Fungi</taxon>
        <taxon>Dikarya</taxon>
        <taxon>Basidiomycota</taxon>
        <taxon>Agaricomycotina</taxon>
        <taxon>Agaricomycetes</taxon>
        <taxon>Auriculariales</taxon>
        <taxon>Exidiaceae</taxon>
        <taxon>Exidia</taxon>
    </lineage>
</organism>
<reference evidence="1 2" key="1">
    <citation type="journal article" date="2016" name="Mol. Biol. Evol.">
        <title>Comparative Genomics of Early-Diverging Mushroom-Forming Fungi Provides Insights into the Origins of Lignocellulose Decay Capabilities.</title>
        <authorList>
            <person name="Nagy L.G."/>
            <person name="Riley R."/>
            <person name="Tritt A."/>
            <person name="Adam C."/>
            <person name="Daum C."/>
            <person name="Floudas D."/>
            <person name="Sun H."/>
            <person name="Yadav J.S."/>
            <person name="Pangilinan J."/>
            <person name="Larsson K.H."/>
            <person name="Matsuura K."/>
            <person name="Barry K."/>
            <person name="Labutti K."/>
            <person name="Kuo R."/>
            <person name="Ohm R.A."/>
            <person name="Bhattacharya S.S."/>
            <person name="Shirouzu T."/>
            <person name="Yoshinaga Y."/>
            <person name="Martin F.M."/>
            <person name="Grigoriev I.V."/>
            <person name="Hibbett D.S."/>
        </authorList>
    </citation>
    <scope>NUCLEOTIDE SEQUENCE [LARGE SCALE GENOMIC DNA]</scope>
    <source>
        <strain evidence="1 2">HHB12029</strain>
    </source>
</reference>
<proteinExistence type="predicted"/>
<dbReference type="EMBL" id="KV426484">
    <property type="protein sequence ID" value="KZV80419.1"/>
    <property type="molecule type" value="Genomic_DNA"/>
</dbReference>